<dbReference type="InterPro" id="IPR001867">
    <property type="entry name" value="OmpR/PhoB-type_DNA-bd"/>
</dbReference>
<feature type="domain" description="Response regulatory" evidence="8">
    <location>
        <begin position="2"/>
        <end position="116"/>
    </location>
</feature>
<evidence type="ECO:0000256" key="4">
    <source>
        <dbReference type="ARBA" id="ARBA00023125"/>
    </source>
</evidence>
<evidence type="ECO:0000256" key="6">
    <source>
        <dbReference type="PROSITE-ProRule" id="PRU00169"/>
    </source>
</evidence>
<dbReference type="RefSeq" id="WP_264778823.1">
    <property type="nucleotide sequence ID" value="NZ_AP026563.1"/>
</dbReference>
<feature type="modified residue" description="4-aspartylphosphate" evidence="6">
    <location>
        <position position="51"/>
    </location>
</feature>
<dbReference type="Gene3D" id="1.10.10.10">
    <property type="entry name" value="Winged helix-like DNA-binding domain superfamily/Winged helix DNA-binding domain"/>
    <property type="match status" value="1"/>
</dbReference>
<dbReference type="InterPro" id="IPR011006">
    <property type="entry name" value="CheY-like_superfamily"/>
</dbReference>
<dbReference type="PROSITE" id="PS50110">
    <property type="entry name" value="RESPONSE_REGULATORY"/>
    <property type="match status" value="1"/>
</dbReference>
<dbReference type="Pfam" id="PF00072">
    <property type="entry name" value="Response_reg"/>
    <property type="match status" value="1"/>
</dbReference>
<dbReference type="PROSITE" id="PS51755">
    <property type="entry name" value="OMPR_PHOB"/>
    <property type="match status" value="1"/>
</dbReference>
<accession>A0ABM8ALH0</accession>
<geneLocation type="plasmid" evidence="10 11">
    <name>pDAETH-3</name>
</geneLocation>
<dbReference type="InterPro" id="IPR039420">
    <property type="entry name" value="WalR-like"/>
</dbReference>
<dbReference type="CDD" id="cd00383">
    <property type="entry name" value="trans_reg_C"/>
    <property type="match status" value="1"/>
</dbReference>
<evidence type="ECO:0000256" key="5">
    <source>
        <dbReference type="ARBA" id="ARBA00023163"/>
    </source>
</evidence>
<dbReference type="SMART" id="SM00862">
    <property type="entry name" value="Trans_reg_C"/>
    <property type="match status" value="1"/>
</dbReference>
<name>A0ABM8ALH0_9DEIO</name>
<gene>
    <name evidence="10" type="ORF">DAETH_45440</name>
</gene>
<keyword evidence="10" id="KW-0614">Plasmid</keyword>
<dbReference type="PANTHER" id="PTHR48111:SF22">
    <property type="entry name" value="REGULATOR OF RPOS"/>
    <property type="match status" value="1"/>
</dbReference>
<dbReference type="Pfam" id="PF00486">
    <property type="entry name" value="Trans_reg_C"/>
    <property type="match status" value="1"/>
</dbReference>
<organism evidence="10 11">
    <name type="scientific">Deinococcus aetherius</name>
    <dbReference type="NCBI Taxonomy" id="200252"/>
    <lineage>
        <taxon>Bacteria</taxon>
        <taxon>Thermotogati</taxon>
        <taxon>Deinococcota</taxon>
        <taxon>Deinococci</taxon>
        <taxon>Deinococcales</taxon>
        <taxon>Deinococcaceae</taxon>
        <taxon>Deinococcus</taxon>
    </lineage>
</organism>
<dbReference type="Proteomes" id="UP001064971">
    <property type="component" value="Plasmid pDAETH-3"/>
</dbReference>
<feature type="DNA-binding region" description="OmpR/PhoB-type" evidence="7">
    <location>
        <begin position="124"/>
        <end position="219"/>
    </location>
</feature>
<evidence type="ECO:0000313" key="10">
    <source>
        <dbReference type="EMBL" id="BDP44575.1"/>
    </source>
</evidence>
<keyword evidence="5" id="KW-0804">Transcription</keyword>
<reference evidence="10" key="1">
    <citation type="submission" date="2022-07" db="EMBL/GenBank/DDBJ databases">
        <title>Complete Genome Sequence of the Radioresistant Bacterium Deinococcus aetherius ST0316, Isolated from the Air Dust collected in Lower Stratosphere above Japan.</title>
        <authorList>
            <person name="Satoh K."/>
            <person name="Hagiwara K."/>
            <person name="Katsumata K."/>
            <person name="Kubo A."/>
            <person name="Yokobori S."/>
            <person name="Yamagishi A."/>
            <person name="Oono Y."/>
            <person name="Narumi I."/>
        </authorList>
    </citation>
    <scope>NUCLEOTIDE SEQUENCE</scope>
    <source>
        <strain evidence="10">ST0316</strain>
        <plasmid evidence="10">pDAETH-3</plasmid>
    </source>
</reference>
<dbReference type="InterPro" id="IPR036388">
    <property type="entry name" value="WH-like_DNA-bd_sf"/>
</dbReference>
<keyword evidence="3" id="KW-0805">Transcription regulation</keyword>
<evidence type="ECO:0000256" key="3">
    <source>
        <dbReference type="ARBA" id="ARBA00023015"/>
    </source>
</evidence>
<feature type="domain" description="OmpR/PhoB-type" evidence="9">
    <location>
        <begin position="124"/>
        <end position="219"/>
    </location>
</feature>
<sequence length="219" mass="24176">MRLLLVEDDPRIALPTARALADAGHEVHLEPDGVRGLARARSGGHDALLLDVMLPGLDGFELARTLRAEGAQVPIVFLTARGALHDRVDGLDLGGDAYLVKPFELPELLATLRAVVRRGEEVRSARVGFGGGAGLLDARHRQVWWHGEVIGFTAREYALLEVLVLSRERWFTREELLSRVWGPDFGGEARVVDVYVSYLRRKLSPDVLVSSRGLGYRVL</sequence>
<keyword evidence="11" id="KW-1185">Reference proteome</keyword>
<protein>
    <submittedName>
        <fullName evidence="10">DNA-binding response regulator</fullName>
    </submittedName>
</protein>
<keyword evidence="4 7" id="KW-0238">DNA-binding</keyword>
<dbReference type="SUPFAM" id="SSF52172">
    <property type="entry name" value="CheY-like"/>
    <property type="match status" value="1"/>
</dbReference>
<evidence type="ECO:0000256" key="2">
    <source>
        <dbReference type="ARBA" id="ARBA00023012"/>
    </source>
</evidence>
<dbReference type="Gene3D" id="3.40.50.2300">
    <property type="match status" value="1"/>
</dbReference>
<keyword evidence="2" id="KW-0902">Two-component regulatory system</keyword>
<evidence type="ECO:0000256" key="7">
    <source>
        <dbReference type="PROSITE-ProRule" id="PRU01091"/>
    </source>
</evidence>
<dbReference type="GO" id="GO:0003677">
    <property type="term" value="F:DNA binding"/>
    <property type="evidence" value="ECO:0007669"/>
    <property type="project" value="UniProtKB-KW"/>
</dbReference>
<dbReference type="SMART" id="SM00448">
    <property type="entry name" value="REC"/>
    <property type="match status" value="1"/>
</dbReference>
<evidence type="ECO:0000313" key="11">
    <source>
        <dbReference type="Proteomes" id="UP001064971"/>
    </source>
</evidence>
<keyword evidence="1 6" id="KW-0597">Phosphoprotein</keyword>
<evidence type="ECO:0000259" key="8">
    <source>
        <dbReference type="PROSITE" id="PS50110"/>
    </source>
</evidence>
<evidence type="ECO:0000259" key="9">
    <source>
        <dbReference type="PROSITE" id="PS51755"/>
    </source>
</evidence>
<dbReference type="PANTHER" id="PTHR48111">
    <property type="entry name" value="REGULATOR OF RPOS"/>
    <property type="match status" value="1"/>
</dbReference>
<dbReference type="InterPro" id="IPR001789">
    <property type="entry name" value="Sig_transdc_resp-reg_receiver"/>
</dbReference>
<dbReference type="EMBL" id="AP026563">
    <property type="protein sequence ID" value="BDP44575.1"/>
    <property type="molecule type" value="Genomic_DNA"/>
</dbReference>
<proteinExistence type="predicted"/>
<dbReference type="Gene3D" id="6.10.250.690">
    <property type="match status" value="1"/>
</dbReference>
<evidence type="ECO:0000256" key="1">
    <source>
        <dbReference type="ARBA" id="ARBA00022553"/>
    </source>
</evidence>